<evidence type="ECO:0000256" key="4">
    <source>
        <dbReference type="ARBA" id="ARBA00022553"/>
    </source>
</evidence>
<dbReference type="SUPFAM" id="SSF55874">
    <property type="entry name" value="ATPase domain of HSP90 chaperone/DNA topoisomerase II/histidine kinase"/>
    <property type="match status" value="1"/>
</dbReference>
<dbReference type="SUPFAM" id="SSF47384">
    <property type="entry name" value="Homodimeric domain of signal transducing histidine kinase"/>
    <property type="match status" value="1"/>
</dbReference>
<keyword evidence="8" id="KW-0067">ATP-binding</keyword>
<dbReference type="GO" id="GO:0005524">
    <property type="term" value="F:ATP binding"/>
    <property type="evidence" value="ECO:0007669"/>
    <property type="project" value="UniProtKB-KW"/>
</dbReference>
<evidence type="ECO:0000256" key="6">
    <source>
        <dbReference type="ARBA" id="ARBA00022741"/>
    </source>
</evidence>
<dbReference type="GO" id="GO:0016036">
    <property type="term" value="P:cellular response to phosphate starvation"/>
    <property type="evidence" value="ECO:0007669"/>
    <property type="project" value="TreeGrafter"/>
</dbReference>
<feature type="domain" description="Histidine kinase" evidence="11">
    <location>
        <begin position="143"/>
        <end position="362"/>
    </location>
</feature>
<evidence type="ECO:0000256" key="7">
    <source>
        <dbReference type="ARBA" id="ARBA00022777"/>
    </source>
</evidence>
<keyword evidence="4" id="KW-0597">Phosphoprotein</keyword>
<dbReference type="EC" id="2.7.13.3" evidence="3"/>
<dbReference type="PRINTS" id="PR00344">
    <property type="entry name" value="BCTRLSENSOR"/>
</dbReference>
<keyword evidence="7 12" id="KW-0418">Kinase</keyword>
<sequence length="362" mass="41823">MKLRFSLYFIVGLILWLLSLGIVFMFTIDVIFPIIDLKENDRWYDLIVILIFLLNILLCSLLYALYFGGPLWFMLSWIQQLTYGKYEPPYTKWNVYTKKNKLRLRYKLYEEVIVNIHSLAEHLKRAEIDRQKLDESKRDWMAGISHDLKTPLTYITGYSALLLNEEYSWTEEEKTSFINEISHKSHHIDALIQDLNLSFKMNNSDSPIPLNKSQGNIIEFTKKLIADVGNDPRSFNYYLSFQSKENNIEIAFDEHLIYRALQNLIMNAILHNPEGTSVKVSVINNGEEFIEIVISDDGVGMDQYTIDNLFKKYYRGTTTNSSEFGTGLGMAIVKSLILAHGGEINVESEVSKGTSLTVRLPK</sequence>
<dbReference type="OrthoDB" id="368131at2"/>
<dbReference type="SMART" id="SM00388">
    <property type="entry name" value="HisKA"/>
    <property type="match status" value="1"/>
</dbReference>
<evidence type="ECO:0000256" key="5">
    <source>
        <dbReference type="ARBA" id="ARBA00022679"/>
    </source>
</evidence>
<evidence type="ECO:0000313" key="12">
    <source>
        <dbReference type="EMBL" id="OEH94432.1"/>
    </source>
</evidence>
<dbReference type="SMART" id="SM00387">
    <property type="entry name" value="HATPase_c"/>
    <property type="match status" value="1"/>
</dbReference>
<reference evidence="12 13" key="1">
    <citation type="submission" date="2016-08" db="EMBL/GenBank/DDBJ databases">
        <title>Genome of Bacillus solimangrovi GH2-4.</title>
        <authorList>
            <person name="Lim S."/>
            <person name="Kim B.-C."/>
        </authorList>
    </citation>
    <scope>NUCLEOTIDE SEQUENCE [LARGE SCALE GENOMIC DNA]</scope>
    <source>
        <strain evidence="12 13">GH2-4</strain>
    </source>
</reference>
<comment type="catalytic activity">
    <reaction evidence="1">
        <text>ATP + protein L-histidine = ADP + protein N-phospho-L-histidine.</text>
        <dbReference type="EC" id="2.7.13.3"/>
    </reaction>
</comment>
<keyword evidence="9" id="KW-0902">Two-component regulatory system</keyword>
<evidence type="ECO:0000256" key="1">
    <source>
        <dbReference type="ARBA" id="ARBA00000085"/>
    </source>
</evidence>
<dbReference type="Proteomes" id="UP000095209">
    <property type="component" value="Unassembled WGS sequence"/>
</dbReference>
<protein>
    <recommendedName>
        <fullName evidence="3">histidine kinase</fullName>
        <ecNumber evidence="3">2.7.13.3</ecNumber>
    </recommendedName>
</protein>
<dbReference type="PROSITE" id="PS50109">
    <property type="entry name" value="HIS_KIN"/>
    <property type="match status" value="1"/>
</dbReference>
<dbReference type="EMBL" id="MJEH01000002">
    <property type="protein sequence ID" value="OEH94432.1"/>
    <property type="molecule type" value="Genomic_DNA"/>
</dbReference>
<dbReference type="AlphaFoldDB" id="A0A1E5LK13"/>
<name>A0A1E5LK13_9BACI</name>
<feature type="transmembrane region" description="Helical" evidence="10">
    <location>
        <begin position="47"/>
        <end position="75"/>
    </location>
</feature>
<dbReference type="InterPro" id="IPR003661">
    <property type="entry name" value="HisK_dim/P_dom"/>
</dbReference>
<evidence type="ECO:0000259" key="11">
    <source>
        <dbReference type="PROSITE" id="PS50109"/>
    </source>
</evidence>
<dbReference type="InterPro" id="IPR005467">
    <property type="entry name" value="His_kinase_dom"/>
</dbReference>
<evidence type="ECO:0000256" key="10">
    <source>
        <dbReference type="SAM" id="Phobius"/>
    </source>
</evidence>
<evidence type="ECO:0000256" key="3">
    <source>
        <dbReference type="ARBA" id="ARBA00012438"/>
    </source>
</evidence>
<dbReference type="STRING" id="1305675.BFG57_08195"/>
<keyword evidence="13" id="KW-1185">Reference proteome</keyword>
<accession>A0A1E5LK13</accession>
<dbReference type="Pfam" id="PF02518">
    <property type="entry name" value="HATPase_c"/>
    <property type="match status" value="1"/>
</dbReference>
<dbReference type="PANTHER" id="PTHR45453:SF1">
    <property type="entry name" value="PHOSPHATE REGULON SENSOR PROTEIN PHOR"/>
    <property type="match status" value="1"/>
</dbReference>
<comment type="caution">
    <text evidence="12">The sequence shown here is derived from an EMBL/GenBank/DDBJ whole genome shotgun (WGS) entry which is preliminary data.</text>
</comment>
<organism evidence="12 13">
    <name type="scientific">Bacillus solimangrovi</name>
    <dbReference type="NCBI Taxonomy" id="1305675"/>
    <lineage>
        <taxon>Bacteria</taxon>
        <taxon>Bacillati</taxon>
        <taxon>Bacillota</taxon>
        <taxon>Bacilli</taxon>
        <taxon>Bacillales</taxon>
        <taxon>Bacillaceae</taxon>
        <taxon>Bacillus</taxon>
    </lineage>
</organism>
<evidence type="ECO:0000313" key="13">
    <source>
        <dbReference type="Proteomes" id="UP000095209"/>
    </source>
</evidence>
<keyword evidence="10" id="KW-1133">Transmembrane helix</keyword>
<dbReference type="GO" id="GO:0000155">
    <property type="term" value="F:phosphorelay sensor kinase activity"/>
    <property type="evidence" value="ECO:0007669"/>
    <property type="project" value="InterPro"/>
</dbReference>
<dbReference type="InterPro" id="IPR003594">
    <property type="entry name" value="HATPase_dom"/>
</dbReference>
<gene>
    <name evidence="12" type="ORF">BFG57_08195</name>
</gene>
<dbReference type="InterPro" id="IPR004358">
    <property type="entry name" value="Sig_transdc_His_kin-like_C"/>
</dbReference>
<dbReference type="Gene3D" id="1.10.287.130">
    <property type="match status" value="1"/>
</dbReference>
<dbReference type="InterPro" id="IPR036097">
    <property type="entry name" value="HisK_dim/P_sf"/>
</dbReference>
<keyword evidence="5" id="KW-0808">Transferase</keyword>
<evidence type="ECO:0000256" key="2">
    <source>
        <dbReference type="ARBA" id="ARBA00004370"/>
    </source>
</evidence>
<keyword evidence="10" id="KW-0812">Transmembrane</keyword>
<dbReference type="GO" id="GO:0005886">
    <property type="term" value="C:plasma membrane"/>
    <property type="evidence" value="ECO:0007669"/>
    <property type="project" value="TreeGrafter"/>
</dbReference>
<dbReference type="InterPro" id="IPR050351">
    <property type="entry name" value="BphY/WalK/GraS-like"/>
</dbReference>
<keyword evidence="10" id="KW-0472">Membrane</keyword>
<dbReference type="InterPro" id="IPR036890">
    <property type="entry name" value="HATPase_C_sf"/>
</dbReference>
<feature type="transmembrane region" description="Helical" evidence="10">
    <location>
        <begin position="7"/>
        <end position="35"/>
    </location>
</feature>
<dbReference type="GO" id="GO:0004721">
    <property type="term" value="F:phosphoprotein phosphatase activity"/>
    <property type="evidence" value="ECO:0007669"/>
    <property type="project" value="TreeGrafter"/>
</dbReference>
<dbReference type="RefSeq" id="WP_069715579.1">
    <property type="nucleotide sequence ID" value="NZ_MJEH01000002.1"/>
</dbReference>
<proteinExistence type="predicted"/>
<dbReference type="CDD" id="cd00075">
    <property type="entry name" value="HATPase"/>
    <property type="match status" value="1"/>
</dbReference>
<dbReference type="Gene3D" id="3.30.565.10">
    <property type="entry name" value="Histidine kinase-like ATPase, C-terminal domain"/>
    <property type="match status" value="1"/>
</dbReference>
<dbReference type="CDD" id="cd00082">
    <property type="entry name" value="HisKA"/>
    <property type="match status" value="1"/>
</dbReference>
<evidence type="ECO:0000256" key="8">
    <source>
        <dbReference type="ARBA" id="ARBA00022840"/>
    </source>
</evidence>
<dbReference type="PANTHER" id="PTHR45453">
    <property type="entry name" value="PHOSPHATE REGULON SENSOR PROTEIN PHOR"/>
    <property type="match status" value="1"/>
</dbReference>
<evidence type="ECO:0000256" key="9">
    <source>
        <dbReference type="ARBA" id="ARBA00023012"/>
    </source>
</evidence>
<keyword evidence="6" id="KW-0547">Nucleotide-binding</keyword>
<comment type="subcellular location">
    <subcellularLocation>
        <location evidence="2">Membrane</location>
    </subcellularLocation>
</comment>
<dbReference type="Pfam" id="PF00512">
    <property type="entry name" value="HisKA"/>
    <property type="match status" value="1"/>
</dbReference>